<keyword evidence="2" id="KW-0813">Transport</keyword>
<feature type="transmembrane region" description="Helical" evidence="6">
    <location>
        <begin position="43"/>
        <end position="63"/>
    </location>
</feature>
<dbReference type="CDD" id="cd17321">
    <property type="entry name" value="MFS_MMR_MDR_like"/>
    <property type="match status" value="1"/>
</dbReference>
<dbReference type="PANTHER" id="PTHR42718">
    <property type="entry name" value="MAJOR FACILITATOR SUPERFAMILY MULTIDRUG TRANSPORTER MFSC"/>
    <property type="match status" value="1"/>
</dbReference>
<evidence type="ECO:0000256" key="1">
    <source>
        <dbReference type="ARBA" id="ARBA00004651"/>
    </source>
</evidence>
<proteinExistence type="predicted"/>
<evidence type="ECO:0000256" key="6">
    <source>
        <dbReference type="SAM" id="Phobius"/>
    </source>
</evidence>
<dbReference type="OrthoDB" id="7375466at2"/>
<dbReference type="PANTHER" id="PTHR42718:SF9">
    <property type="entry name" value="MAJOR FACILITATOR SUPERFAMILY MULTIDRUG TRANSPORTER MFSC"/>
    <property type="match status" value="1"/>
</dbReference>
<dbReference type="PROSITE" id="PS50850">
    <property type="entry name" value="MFS"/>
    <property type="match status" value="1"/>
</dbReference>
<dbReference type="SUPFAM" id="SSF103473">
    <property type="entry name" value="MFS general substrate transporter"/>
    <property type="match status" value="1"/>
</dbReference>
<dbReference type="GO" id="GO:0022857">
    <property type="term" value="F:transmembrane transporter activity"/>
    <property type="evidence" value="ECO:0007669"/>
    <property type="project" value="InterPro"/>
</dbReference>
<dbReference type="InterPro" id="IPR020846">
    <property type="entry name" value="MFS_dom"/>
</dbReference>
<feature type="domain" description="Major facilitator superfamily (MFS) profile" evidence="7">
    <location>
        <begin position="6"/>
        <end position="410"/>
    </location>
</feature>
<keyword evidence="4 6" id="KW-1133">Transmembrane helix</keyword>
<dbReference type="EMBL" id="FZOW01000010">
    <property type="protein sequence ID" value="SNT18339.1"/>
    <property type="molecule type" value="Genomic_DNA"/>
</dbReference>
<gene>
    <name evidence="8" type="ORF">SAMN05421642_110222</name>
</gene>
<feature type="transmembrane region" description="Helical" evidence="6">
    <location>
        <begin position="233"/>
        <end position="255"/>
    </location>
</feature>
<evidence type="ECO:0000313" key="8">
    <source>
        <dbReference type="EMBL" id="SNT18339.1"/>
    </source>
</evidence>
<evidence type="ECO:0000256" key="3">
    <source>
        <dbReference type="ARBA" id="ARBA00022692"/>
    </source>
</evidence>
<dbReference type="InterPro" id="IPR011701">
    <property type="entry name" value="MFS"/>
</dbReference>
<accession>A0A239KL71</accession>
<keyword evidence="5 6" id="KW-0472">Membrane</keyword>
<feature type="transmembrane region" description="Helical" evidence="6">
    <location>
        <begin position="75"/>
        <end position="93"/>
    </location>
</feature>
<dbReference type="InterPro" id="IPR036259">
    <property type="entry name" value="MFS_trans_sf"/>
</dbReference>
<sequence length="417" mass="42151">MHSKPTLAVVLAAQFVIPMSIAGTAIALPEIAADLGESPGPLQWVVNGFNLAFALFTVVWGATSDRIGHHLSFRIGVALTGLAGIASAAAPNLPLLDGARVLAGIGAAAVLVGATSILSNIYTGTARATAFAAFGTVNGLGLALGPSIAGVLVGGIGWRGVFLAQAVVLAAAFLGTLTLPAVRTDRAPGLDLGLLRNRRFLGLCLVPVAGAIGFVTLLTYLPGALSGIGSMSAGPAGLFMLAMTIPVLVAPAVVARLITAGRTHPMTVIHVSLGALVVGDLGMLTFRPDSSIWWLVVPMLLLGLGFGLPIGLVDGEALASVPAHSSGTAAGVLNLFRIGSEALFVAGYAWLLTILVKASMPNDPRADATAAGIPGFPYEYAHAFHQVAAILAVLVAATAGAAILLIRANDRQKVSSP</sequence>
<comment type="subcellular location">
    <subcellularLocation>
        <location evidence="1">Cell membrane</location>
        <topology evidence="1">Multi-pass membrane protein</topology>
    </subcellularLocation>
</comment>
<dbReference type="RefSeq" id="WP_089248705.1">
    <property type="nucleotide sequence ID" value="NZ_FZOW01000010.1"/>
</dbReference>
<dbReference type="Pfam" id="PF07690">
    <property type="entry name" value="MFS_1"/>
    <property type="match status" value="1"/>
</dbReference>
<feature type="transmembrane region" description="Helical" evidence="6">
    <location>
        <begin position="334"/>
        <end position="356"/>
    </location>
</feature>
<feature type="transmembrane region" description="Helical" evidence="6">
    <location>
        <begin position="383"/>
        <end position="406"/>
    </location>
</feature>
<feature type="transmembrane region" description="Helical" evidence="6">
    <location>
        <begin position="267"/>
        <end position="286"/>
    </location>
</feature>
<evidence type="ECO:0000259" key="7">
    <source>
        <dbReference type="PROSITE" id="PS50850"/>
    </source>
</evidence>
<reference evidence="9" key="1">
    <citation type="submission" date="2017-06" db="EMBL/GenBank/DDBJ databases">
        <authorList>
            <person name="Varghese N."/>
            <person name="Submissions S."/>
        </authorList>
    </citation>
    <scope>NUCLEOTIDE SEQUENCE [LARGE SCALE GENOMIC DNA]</scope>
    <source>
        <strain evidence="9">JCM 23211</strain>
    </source>
</reference>
<evidence type="ECO:0000313" key="9">
    <source>
        <dbReference type="Proteomes" id="UP000198327"/>
    </source>
</evidence>
<dbReference type="InterPro" id="IPR001958">
    <property type="entry name" value="Tet-R_TetA/multi-R_MdtG-like"/>
</dbReference>
<feature type="transmembrane region" description="Helical" evidence="6">
    <location>
        <begin position="292"/>
        <end position="313"/>
    </location>
</feature>
<evidence type="ECO:0000256" key="5">
    <source>
        <dbReference type="ARBA" id="ARBA00023136"/>
    </source>
</evidence>
<protein>
    <submittedName>
        <fullName evidence="8">Predicted arabinose efflux permease, MFS family</fullName>
    </submittedName>
</protein>
<dbReference type="AlphaFoldDB" id="A0A239KL71"/>
<dbReference type="Gene3D" id="1.20.1720.10">
    <property type="entry name" value="Multidrug resistance protein D"/>
    <property type="match status" value="1"/>
</dbReference>
<dbReference type="Proteomes" id="UP000198327">
    <property type="component" value="Unassembled WGS sequence"/>
</dbReference>
<name>A0A239KL71_9NOCA</name>
<evidence type="ECO:0000256" key="2">
    <source>
        <dbReference type="ARBA" id="ARBA00022448"/>
    </source>
</evidence>
<organism evidence="8 9">
    <name type="scientific">Rhodococcoides kyotonense</name>
    <dbReference type="NCBI Taxonomy" id="398843"/>
    <lineage>
        <taxon>Bacteria</taxon>
        <taxon>Bacillati</taxon>
        <taxon>Actinomycetota</taxon>
        <taxon>Actinomycetes</taxon>
        <taxon>Mycobacteriales</taxon>
        <taxon>Nocardiaceae</taxon>
        <taxon>Rhodococcoides</taxon>
    </lineage>
</organism>
<dbReference type="PRINTS" id="PR01035">
    <property type="entry name" value="TCRTETA"/>
</dbReference>
<feature type="transmembrane region" description="Helical" evidence="6">
    <location>
        <begin position="162"/>
        <end position="179"/>
    </location>
</feature>
<feature type="transmembrane region" description="Helical" evidence="6">
    <location>
        <begin position="130"/>
        <end position="156"/>
    </location>
</feature>
<dbReference type="GO" id="GO:0005886">
    <property type="term" value="C:plasma membrane"/>
    <property type="evidence" value="ECO:0007669"/>
    <property type="project" value="UniProtKB-SubCell"/>
</dbReference>
<feature type="transmembrane region" description="Helical" evidence="6">
    <location>
        <begin position="200"/>
        <end position="221"/>
    </location>
</feature>
<evidence type="ECO:0000256" key="4">
    <source>
        <dbReference type="ARBA" id="ARBA00022989"/>
    </source>
</evidence>
<keyword evidence="3 6" id="KW-0812">Transmembrane</keyword>
<feature type="transmembrane region" description="Helical" evidence="6">
    <location>
        <begin position="99"/>
        <end position="118"/>
    </location>
</feature>
<keyword evidence="9" id="KW-1185">Reference proteome</keyword>